<feature type="domain" description="Fibrinogen C-terminal" evidence="1">
    <location>
        <begin position="22"/>
        <end position="245"/>
    </location>
</feature>
<evidence type="ECO:0000313" key="2">
    <source>
        <dbReference type="EMBL" id="KAK6170378.1"/>
    </source>
</evidence>
<sequence>MLFHQQYFIFQKYTCENGMCLCPIGYYGDTCENIITDCSHGFILGMSNLEQKISFVKPSLSTEPFEILCHFNWNGMAHILVRDTKCSTVNFNRTWEEYRDGFGDASGEHWIGLTKFHQMSMERSFRLNVFAIYSSSYQTAQGYYDTFSISDFSDGFKLQISSYFSHPTETCGDAWTASVNINNMPFSTYDNDLTAAGCPSTLQGGGWFSTTDPQCTLGNIFGKVVTWDAVVTQPIYLFYFRLLGR</sequence>
<dbReference type="SUPFAM" id="SSF56496">
    <property type="entry name" value="Fibrinogen C-terminal domain-like"/>
    <property type="match status" value="1"/>
</dbReference>
<dbReference type="EMBL" id="JAZGQO010000014">
    <property type="protein sequence ID" value="KAK6170378.1"/>
    <property type="molecule type" value="Genomic_DNA"/>
</dbReference>
<dbReference type="PROSITE" id="PS51406">
    <property type="entry name" value="FIBRINOGEN_C_2"/>
    <property type="match status" value="1"/>
</dbReference>
<dbReference type="InterPro" id="IPR050373">
    <property type="entry name" value="Fibrinogen_C-term_domain"/>
</dbReference>
<dbReference type="InterPro" id="IPR036056">
    <property type="entry name" value="Fibrinogen-like_C"/>
</dbReference>
<dbReference type="SMART" id="SM00186">
    <property type="entry name" value="FBG"/>
    <property type="match status" value="1"/>
</dbReference>
<gene>
    <name evidence="2" type="ORF">SNE40_018787</name>
</gene>
<keyword evidence="3" id="KW-1185">Reference proteome</keyword>
<organism evidence="2 3">
    <name type="scientific">Patella caerulea</name>
    <name type="common">Rayed Mediterranean limpet</name>
    <dbReference type="NCBI Taxonomy" id="87958"/>
    <lineage>
        <taxon>Eukaryota</taxon>
        <taxon>Metazoa</taxon>
        <taxon>Spiralia</taxon>
        <taxon>Lophotrochozoa</taxon>
        <taxon>Mollusca</taxon>
        <taxon>Gastropoda</taxon>
        <taxon>Patellogastropoda</taxon>
        <taxon>Patelloidea</taxon>
        <taxon>Patellidae</taxon>
        <taxon>Patella</taxon>
    </lineage>
</organism>
<comment type="caution">
    <text evidence="2">The sequence shown here is derived from an EMBL/GenBank/DDBJ whole genome shotgun (WGS) entry which is preliminary data.</text>
</comment>
<dbReference type="GO" id="GO:0005615">
    <property type="term" value="C:extracellular space"/>
    <property type="evidence" value="ECO:0007669"/>
    <property type="project" value="TreeGrafter"/>
</dbReference>
<dbReference type="InterPro" id="IPR002181">
    <property type="entry name" value="Fibrinogen_a/b/g_C_dom"/>
</dbReference>
<name>A0AAN8J7K7_PATCE</name>
<dbReference type="AlphaFoldDB" id="A0AAN8J7K7"/>
<evidence type="ECO:0000259" key="1">
    <source>
        <dbReference type="PROSITE" id="PS51406"/>
    </source>
</evidence>
<dbReference type="InterPro" id="IPR014716">
    <property type="entry name" value="Fibrinogen_a/b/g_C_1"/>
</dbReference>
<accession>A0AAN8J7K7</accession>
<protein>
    <recommendedName>
        <fullName evidence="1">Fibrinogen C-terminal domain-containing protein</fullName>
    </recommendedName>
</protein>
<dbReference type="Pfam" id="PF00147">
    <property type="entry name" value="Fibrinogen_C"/>
    <property type="match status" value="1"/>
</dbReference>
<evidence type="ECO:0000313" key="3">
    <source>
        <dbReference type="Proteomes" id="UP001347796"/>
    </source>
</evidence>
<dbReference type="PANTHER" id="PTHR19143">
    <property type="entry name" value="FIBRINOGEN/TENASCIN/ANGIOPOEITIN"/>
    <property type="match status" value="1"/>
</dbReference>
<reference evidence="2 3" key="1">
    <citation type="submission" date="2024-01" db="EMBL/GenBank/DDBJ databases">
        <title>The genome of the rayed Mediterranean limpet Patella caerulea (Linnaeus, 1758).</title>
        <authorList>
            <person name="Anh-Thu Weber A."/>
            <person name="Halstead-Nussloch G."/>
        </authorList>
    </citation>
    <scope>NUCLEOTIDE SEQUENCE [LARGE SCALE GENOMIC DNA]</scope>
    <source>
        <strain evidence="2">AATW-2023a</strain>
        <tissue evidence="2">Whole specimen</tissue>
    </source>
</reference>
<dbReference type="Proteomes" id="UP001347796">
    <property type="component" value="Unassembled WGS sequence"/>
</dbReference>
<dbReference type="Gene3D" id="3.90.215.10">
    <property type="entry name" value="Gamma Fibrinogen, chain A, domain 1"/>
    <property type="match status" value="1"/>
</dbReference>
<dbReference type="PANTHER" id="PTHR19143:SF185">
    <property type="entry name" value="ANGIOPOIETIN-RELATED PROTEIN 5"/>
    <property type="match status" value="1"/>
</dbReference>
<proteinExistence type="predicted"/>